<proteinExistence type="predicted"/>
<dbReference type="AlphaFoldDB" id="A0A6C0CIW7"/>
<sequence length="501" mass="56580">MESLNLNVNEYTDKELEEILAIEYPYQREDIINSKSNLLNKLTRDSEVDYETKGNIESFLNDVTNRLVKTISSLSQTNNYHSHIDKFSDLKNEVIEVNDNMLIKNQKLRKEAYSLPSYKGLNIGNDGGAPPGIINPIKFTTIKRALNIDSRFRPNYYQSNASDQRLTLPYRFENVINMRLASIEIPLTYYSISKSQGNNSLIVGWNFHEASNGEVEPTHIVKVEIPDGNYETQAGPQPTGASSIESVINAALQNPHQTILYHKPGVTPQTIYSDPSFSLVYTVDRTSGRSIFSIDPSGIQQYSDVITENSGNALRYKIFMGTDGNLSNQQFKDRDVNVDPLTFFLGWQLGFRVNIYDSGPSQRVQLRNTDISANVPPAAVVSEGICYVKGPQYIFVAIDDYNNNVNNYYISAYTDSINSNNIIARINMASIQQSNGVYQTGEDDGFSTQINRSRQYFGPVNIEKLRLTLYDEYGRVVNLNNMDWSCALMFEQIYEGGNILS</sequence>
<reference evidence="1" key="1">
    <citation type="journal article" date="2020" name="Nature">
        <title>Giant virus diversity and host interactions through global metagenomics.</title>
        <authorList>
            <person name="Schulz F."/>
            <person name="Roux S."/>
            <person name="Paez-Espino D."/>
            <person name="Jungbluth S."/>
            <person name="Walsh D.A."/>
            <person name="Denef V.J."/>
            <person name="McMahon K.D."/>
            <person name="Konstantinidis K.T."/>
            <person name="Eloe-Fadrosh E.A."/>
            <person name="Kyrpides N.C."/>
            <person name="Woyke T."/>
        </authorList>
    </citation>
    <scope>NUCLEOTIDE SEQUENCE</scope>
    <source>
        <strain evidence="1">GVMAG-M-3300021185-45</strain>
    </source>
</reference>
<dbReference type="EMBL" id="MN739429">
    <property type="protein sequence ID" value="QHT04431.1"/>
    <property type="molecule type" value="Genomic_DNA"/>
</dbReference>
<evidence type="ECO:0000313" key="1">
    <source>
        <dbReference type="EMBL" id="QHT04431.1"/>
    </source>
</evidence>
<accession>A0A6C0CIW7</accession>
<organism evidence="1">
    <name type="scientific">viral metagenome</name>
    <dbReference type="NCBI Taxonomy" id="1070528"/>
    <lineage>
        <taxon>unclassified sequences</taxon>
        <taxon>metagenomes</taxon>
        <taxon>organismal metagenomes</taxon>
    </lineage>
</organism>
<protein>
    <submittedName>
        <fullName evidence="1">Uncharacterized protein</fullName>
    </submittedName>
</protein>
<name>A0A6C0CIW7_9ZZZZ</name>